<dbReference type="GO" id="GO:0005737">
    <property type="term" value="C:cytoplasm"/>
    <property type="evidence" value="ECO:0007669"/>
    <property type="project" value="TreeGrafter"/>
</dbReference>
<dbReference type="Proteomes" id="UP000683360">
    <property type="component" value="Unassembled WGS sequence"/>
</dbReference>
<proteinExistence type="predicted"/>
<accession>A0A8S3UN46</accession>
<feature type="region of interest" description="Disordered" evidence="1">
    <location>
        <begin position="117"/>
        <end position="163"/>
    </location>
</feature>
<evidence type="ECO:0000313" key="2">
    <source>
        <dbReference type="EMBL" id="CAG2244125.1"/>
    </source>
</evidence>
<evidence type="ECO:0000313" key="3">
    <source>
        <dbReference type="Proteomes" id="UP000683360"/>
    </source>
</evidence>
<feature type="compositionally biased region" description="Basic and acidic residues" evidence="1">
    <location>
        <begin position="153"/>
        <end position="162"/>
    </location>
</feature>
<organism evidence="2 3">
    <name type="scientific">Mytilus edulis</name>
    <name type="common">Blue mussel</name>
    <dbReference type="NCBI Taxonomy" id="6550"/>
    <lineage>
        <taxon>Eukaryota</taxon>
        <taxon>Metazoa</taxon>
        <taxon>Spiralia</taxon>
        <taxon>Lophotrochozoa</taxon>
        <taxon>Mollusca</taxon>
        <taxon>Bivalvia</taxon>
        <taxon>Autobranchia</taxon>
        <taxon>Pteriomorphia</taxon>
        <taxon>Mytilida</taxon>
        <taxon>Mytiloidea</taxon>
        <taxon>Mytilidae</taxon>
        <taxon>Mytilinae</taxon>
        <taxon>Mytilus</taxon>
    </lineage>
</organism>
<comment type="caution">
    <text evidence="2">The sequence shown here is derived from an EMBL/GenBank/DDBJ whole genome shotgun (WGS) entry which is preliminary data.</text>
</comment>
<keyword evidence="3" id="KW-1185">Reference proteome</keyword>
<dbReference type="AlphaFoldDB" id="A0A8S3UN46"/>
<dbReference type="EMBL" id="CAJPWZ010002728">
    <property type="protein sequence ID" value="CAG2244125.1"/>
    <property type="molecule type" value="Genomic_DNA"/>
</dbReference>
<dbReference type="OrthoDB" id="2337140at2759"/>
<sequence length="435" mass="50325">MAKWTVVEVQDFIRKSVAVQSNDIDAICSMKIQEKKAIKLYFKFKTDCKYWTYVPDDSSFKFVLEHITNEICMQAPHSPVAKDPLSNHSLTEKLLDVSSVTNKESCLIEETIEEIIPEQTSKDQHDSDQISVAKENQDDEKEKVNTSSSHDIQIPRRFKDESSEIQYTEGKRVSTAEHDGSVSYRCYEYKFVPESLLKKGSDSMPDGKSKYKHGEIVGVPLNTLQGDFIRTLTESLRYAITQCFESIVSQTAEKCISNPVFIPVISRLPCPATYVVEIDIEPSSVFCKDDHFRINRNKITYSSNIEKEHTLFVREGVELKDIIRKREEDEKQMSRQEMYVSPETPMDKLRRIISRGSNVLDNSVWPLLCFNKPTEEQKRSEHWMRCLKFIKVINFHAVFDFDDESNMNGICAAHRNEERSILQDEEIFYDLSEAS</sequence>
<gene>
    <name evidence="2" type="ORF">MEDL_56208</name>
</gene>
<dbReference type="PANTHER" id="PTHR16155:SF19">
    <property type="entry name" value="DED DOMAIN-CONTAINING PROTEIN"/>
    <property type="match status" value="1"/>
</dbReference>
<reference evidence="2" key="1">
    <citation type="submission" date="2021-03" db="EMBL/GenBank/DDBJ databases">
        <authorList>
            <person name="Bekaert M."/>
        </authorList>
    </citation>
    <scope>NUCLEOTIDE SEQUENCE</scope>
</reference>
<name>A0A8S3UN46_MYTED</name>
<protein>
    <submittedName>
        <fullName evidence="2">SAMD9</fullName>
    </submittedName>
</protein>
<dbReference type="PANTHER" id="PTHR16155">
    <property type="entry name" value="DED DOMAIN-CONTAINING PROTEIN"/>
    <property type="match status" value="1"/>
</dbReference>
<evidence type="ECO:0000256" key="1">
    <source>
        <dbReference type="SAM" id="MobiDB-lite"/>
    </source>
</evidence>